<feature type="transmembrane region" description="Helical" evidence="1">
    <location>
        <begin position="191"/>
        <end position="215"/>
    </location>
</feature>
<dbReference type="AlphaFoldDB" id="G5H9X7"/>
<dbReference type="HOGENOM" id="CLU_1105325_0_0_10"/>
<keyword evidence="1" id="KW-0472">Membrane</keyword>
<comment type="caution">
    <text evidence="2">The sequence shown here is derived from an EMBL/GenBank/DDBJ whole genome shotgun (WGS) entry which is preliminary data.</text>
</comment>
<dbReference type="EMBL" id="ADLD01000013">
    <property type="protein sequence ID" value="EHB91393.1"/>
    <property type="molecule type" value="Genomic_DNA"/>
</dbReference>
<keyword evidence="3" id="KW-1185">Reference proteome</keyword>
<dbReference type="PATRIC" id="fig|742725.3.peg.1529"/>
<sequence length="251" mass="28316">MIKKFLCVYTCVPLAGLNNLDMRNFNNIRVYLFVAFFIGILLLVTACVLFQQEIISNESTSIGLWTRCMDIGSGIISFSFGCLCFLFFLNVKTLQDLKSVKTKNKTVLWMLANGMALLMIPATGWYYLFRAMRGDYLPSADSIGIPIAIQSHTVLLFLLPLNVFVLLSLMRSSLPAPMFQPKPCLKGKNKLELWFWDIVIGVLLALAVVVLILLVIDGDHIMIVLMMGFIYLLLSLRAGKVNYQRKIVSEK</sequence>
<evidence type="ECO:0000313" key="2">
    <source>
        <dbReference type="EMBL" id="EHB91393.1"/>
    </source>
</evidence>
<keyword evidence="1" id="KW-0812">Transmembrane</keyword>
<proteinExistence type="predicted"/>
<organism evidence="2 3">
    <name type="scientific">Alistipes indistinctus YIT 12060</name>
    <dbReference type="NCBI Taxonomy" id="742725"/>
    <lineage>
        <taxon>Bacteria</taxon>
        <taxon>Pseudomonadati</taxon>
        <taxon>Bacteroidota</taxon>
        <taxon>Bacteroidia</taxon>
        <taxon>Bacteroidales</taxon>
        <taxon>Rikenellaceae</taxon>
        <taxon>Alistipes</taxon>
    </lineage>
</organism>
<name>G5H9X7_9BACT</name>
<feature type="transmembrane region" description="Helical" evidence="1">
    <location>
        <begin position="30"/>
        <end position="51"/>
    </location>
</feature>
<feature type="transmembrane region" description="Helical" evidence="1">
    <location>
        <begin position="106"/>
        <end position="127"/>
    </location>
</feature>
<accession>G5H9X7</accession>
<feature type="transmembrane region" description="Helical" evidence="1">
    <location>
        <begin position="221"/>
        <end position="239"/>
    </location>
</feature>
<feature type="transmembrane region" description="Helical" evidence="1">
    <location>
        <begin position="71"/>
        <end position="94"/>
    </location>
</feature>
<reference evidence="2 3" key="1">
    <citation type="submission" date="2011-08" db="EMBL/GenBank/DDBJ databases">
        <title>The Genome Sequence of Alistipes indistinctus YIT 12060.</title>
        <authorList>
            <consortium name="The Broad Institute Genome Sequencing Platform"/>
            <person name="Earl A."/>
            <person name="Ward D."/>
            <person name="Feldgarden M."/>
            <person name="Gevers D."/>
            <person name="Morotomi M."/>
            <person name="Young S.K."/>
            <person name="Zeng Q."/>
            <person name="Gargeya S."/>
            <person name="Fitzgerald M."/>
            <person name="Haas B."/>
            <person name="Abouelleil A."/>
            <person name="Alvarado L."/>
            <person name="Arachchi H.M."/>
            <person name="Berlin A."/>
            <person name="Brown A."/>
            <person name="Chapman S.B."/>
            <person name="Chen Z."/>
            <person name="Dunbar C."/>
            <person name="Freedman E."/>
            <person name="Gearin G."/>
            <person name="Gellesch M."/>
            <person name="Goldberg J."/>
            <person name="Griggs A."/>
            <person name="Gujja S."/>
            <person name="Heiman D."/>
            <person name="Howarth C."/>
            <person name="Larson L."/>
            <person name="Lui A."/>
            <person name="MacDonald P.J.P."/>
            <person name="Montmayeur A."/>
            <person name="Murphy C."/>
            <person name="Neiman D."/>
            <person name="Pearson M."/>
            <person name="Priest M."/>
            <person name="Roberts A."/>
            <person name="Saif S."/>
            <person name="Shea T."/>
            <person name="Shenoy N."/>
            <person name="Sisk P."/>
            <person name="Stolte C."/>
            <person name="Sykes S."/>
            <person name="Wortman J."/>
            <person name="Nusbaum C."/>
            <person name="Birren B."/>
        </authorList>
    </citation>
    <scope>NUCLEOTIDE SEQUENCE [LARGE SCALE GENOMIC DNA]</scope>
    <source>
        <strain evidence="2 3">YIT 12060</strain>
    </source>
</reference>
<gene>
    <name evidence="2" type="ORF">HMPREF9450_01442</name>
</gene>
<evidence type="ECO:0000256" key="1">
    <source>
        <dbReference type="SAM" id="Phobius"/>
    </source>
</evidence>
<dbReference type="Proteomes" id="UP000006008">
    <property type="component" value="Unassembled WGS sequence"/>
</dbReference>
<evidence type="ECO:0000313" key="3">
    <source>
        <dbReference type="Proteomes" id="UP000006008"/>
    </source>
</evidence>
<protein>
    <submittedName>
        <fullName evidence="2">Uncharacterized protein</fullName>
    </submittedName>
</protein>
<feature type="transmembrane region" description="Helical" evidence="1">
    <location>
        <begin position="147"/>
        <end position="170"/>
    </location>
</feature>
<keyword evidence="1" id="KW-1133">Transmembrane helix</keyword>